<gene>
    <name evidence="2" type="ORF">HNP32_002185</name>
</gene>
<dbReference type="Proteomes" id="UP000539957">
    <property type="component" value="Unassembled WGS sequence"/>
</dbReference>
<proteinExistence type="predicted"/>
<keyword evidence="3" id="KW-1185">Reference proteome</keyword>
<protein>
    <submittedName>
        <fullName evidence="2">Outer membrane biosynthesis protein TonB</fullName>
    </submittedName>
</protein>
<organism evidence="2 3">
    <name type="scientific">Brevundimonas bullata</name>
    <dbReference type="NCBI Taxonomy" id="13160"/>
    <lineage>
        <taxon>Bacteria</taxon>
        <taxon>Pseudomonadati</taxon>
        <taxon>Pseudomonadota</taxon>
        <taxon>Alphaproteobacteria</taxon>
        <taxon>Caulobacterales</taxon>
        <taxon>Caulobacteraceae</taxon>
        <taxon>Brevundimonas</taxon>
    </lineage>
</organism>
<evidence type="ECO:0000313" key="3">
    <source>
        <dbReference type="Proteomes" id="UP000539957"/>
    </source>
</evidence>
<dbReference type="PRINTS" id="PR01217">
    <property type="entry name" value="PRICHEXTENSN"/>
</dbReference>
<evidence type="ECO:0000313" key="2">
    <source>
        <dbReference type="EMBL" id="MBB4798441.1"/>
    </source>
</evidence>
<dbReference type="RefSeq" id="WP_184269898.1">
    <property type="nucleotide sequence ID" value="NZ_JACHKY010000003.1"/>
</dbReference>
<evidence type="ECO:0000256" key="1">
    <source>
        <dbReference type="SAM" id="MobiDB-lite"/>
    </source>
</evidence>
<reference evidence="2 3" key="1">
    <citation type="submission" date="2020-08" db="EMBL/GenBank/DDBJ databases">
        <title>Functional genomics of gut bacteria from endangered species of beetles.</title>
        <authorList>
            <person name="Carlos-Shanley C."/>
        </authorList>
    </citation>
    <scope>NUCLEOTIDE SEQUENCE [LARGE SCALE GENOMIC DNA]</scope>
    <source>
        <strain evidence="2 3">S00123</strain>
    </source>
</reference>
<sequence length="293" mass="30184">MRRPSPAIVGSLALHAGVVALALVSWSSKVDEPKPLVNSVPVSIVSDIEIAAAPADNPQPEPSPEDGATAPVETPPEPVPPEPKPTPPPPAPRPTPPAPKPVPTPPAPRPTPAPTPRPTPPKPTPPAPRPTPTPPRPTPPAPAPARPTPPAPARPAPAKPAPGLDLDALAGPPRPTPNRGRPATGQQGAGTASRATGPQLAALGGQVTPNWNLNCDMPGMDELVIRVTVRLSADGDIIGTPRLQDTRSDPTWRAASEAMLRALRATSPFTVPAGFQAQDVPFRFETARQCGGR</sequence>
<dbReference type="AlphaFoldDB" id="A0A7W7IQ26"/>
<comment type="caution">
    <text evidence="2">The sequence shown here is derived from an EMBL/GenBank/DDBJ whole genome shotgun (WGS) entry which is preliminary data.</text>
</comment>
<dbReference type="Gene3D" id="3.30.1150.10">
    <property type="match status" value="1"/>
</dbReference>
<accession>A0A7W7IQ26</accession>
<feature type="compositionally biased region" description="Pro residues" evidence="1">
    <location>
        <begin position="73"/>
        <end position="160"/>
    </location>
</feature>
<name>A0A7W7IQ26_9CAUL</name>
<dbReference type="EMBL" id="JACHKY010000003">
    <property type="protein sequence ID" value="MBB4798441.1"/>
    <property type="molecule type" value="Genomic_DNA"/>
</dbReference>
<feature type="region of interest" description="Disordered" evidence="1">
    <location>
        <begin position="51"/>
        <end position="195"/>
    </location>
</feature>